<gene>
    <name evidence="6" type="ORF">HMPREF0299_5762</name>
</gene>
<evidence type="ECO:0000259" key="5">
    <source>
        <dbReference type="PROSITE" id="PS50893"/>
    </source>
</evidence>
<dbReference type="InterPro" id="IPR003593">
    <property type="entry name" value="AAA+_ATPase"/>
</dbReference>
<dbReference type="GO" id="GO:0005524">
    <property type="term" value="F:ATP binding"/>
    <property type="evidence" value="ECO:0007669"/>
    <property type="project" value="UniProtKB-KW"/>
</dbReference>
<comment type="similarity">
    <text evidence="1">Belongs to the ABC transporter superfamily.</text>
</comment>
<evidence type="ECO:0000313" key="7">
    <source>
        <dbReference type="Proteomes" id="UP000004218"/>
    </source>
</evidence>
<evidence type="ECO:0000256" key="4">
    <source>
        <dbReference type="ARBA" id="ARBA00022840"/>
    </source>
</evidence>
<feature type="domain" description="ABC transporter" evidence="5">
    <location>
        <begin position="24"/>
        <end position="255"/>
    </location>
</feature>
<dbReference type="Proteomes" id="UP000004218">
    <property type="component" value="Unassembled WGS sequence"/>
</dbReference>
<dbReference type="PROSITE" id="PS50893">
    <property type="entry name" value="ABC_TRANSPORTER_2"/>
    <property type="match status" value="1"/>
</dbReference>
<organism evidence="6 7">
    <name type="scientific">Corynebacterium matruchotii ATCC 14266</name>
    <dbReference type="NCBI Taxonomy" id="553207"/>
    <lineage>
        <taxon>Bacteria</taxon>
        <taxon>Bacillati</taxon>
        <taxon>Actinomycetota</taxon>
        <taxon>Actinomycetes</taxon>
        <taxon>Mycobacteriales</taxon>
        <taxon>Corynebacteriaceae</taxon>
        <taxon>Corynebacterium</taxon>
    </lineage>
</organism>
<keyword evidence="4 6" id="KW-0067">ATP-binding</keyword>
<dbReference type="InterPro" id="IPR003439">
    <property type="entry name" value="ABC_transporter-like_ATP-bd"/>
</dbReference>
<dbReference type="PANTHER" id="PTHR42734:SF5">
    <property type="entry name" value="IRON TRANSPORT SYSTEM ATP-BINDING PROTEIN HI_0361-RELATED"/>
    <property type="match status" value="1"/>
</dbReference>
<evidence type="ECO:0000313" key="6">
    <source>
        <dbReference type="EMBL" id="EFM50029.1"/>
    </source>
</evidence>
<dbReference type="STRING" id="553207.HMPREF0299_5762"/>
<name>E0DBS5_9CORY</name>
<dbReference type="InterPro" id="IPR050153">
    <property type="entry name" value="Metal_Ion_Import_ABC"/>
</dbReference>
<keyword evidence="2" id="KW-0813">Transport</keyword>
<evidence type="ECO:0000256" key="1">
    <source>
        <dbReference type="ARBA" id="ARBA00005417"/>
    </source>
</evidence>
<dbReference type="GO" id="GO:0016887">
    <property type="term" value="F:ATP hydrolysis activity"/>
    <property type="evidence" value="ECO:0007669"/>
    <property type="project" value="InterPro"/>
</dbReference>
<comment type="caution">
    <text evidence="6">The sequence shown here is derived from an EMBL/GenBank/DDBJ whole genome shotgun (WGS) entry which is preliminary data.</text>
</comment>
<dbReference type="EMBL" id="ACSH02000002">
    <property type="protein sequence ID" value="EFM50029.1"/>
    <property type="molecule type" value="Genomic_DNA"/>
</dbReference>
<dbReference type="eggNOG" id="COG1121">
    <property type="taxonomic scope" value="Bacteria"/>
</dbReference>
<dbReference type="PANTHER" id="PTHR42734">
    <property type="entry name" value="METAL TRANSPORT SYSTEM ATP-BINDING PROTEIN TM_0124-RELATED"/>
    <property type="match status" value="1"/>
</dbReference>
<sequence length="257" mass="27807">MDQAKTTKIATPAPAASTQAASAMSMTDVTVSYGATLAIEHATFTVPVGSVMGLLGPNGAGKSTIIKAGLELMDHTGTVRFFGKPLGEVRRKVAYMPQVAAVDWDYPITVEQVVTMGMYTELGWLRRANAAHRGRVMEVLDRVGIAELAKRQISELSGGQRRRVFVARILVQAPELYLLDEPFAGVDAASERVIRGVLHELRDQGATIVIVHHDLSTVAELCDHVTILNREIIATGPTSEEFTRENITKAFGLGLLE</sequence>
<keyword evidence="7" id="KW-1185">Reference proteome</keyword>
<dbReference type="Pfam" id="PF00005">
    <property type="entry name" value="ABC_tran"/>
    <property type="match status" value="1"/>
</dbReference>
<dbReference type="InterPro" id="IPR027417">
    <property type="entry name" value="P-loop_NTPase"/>
</dbReference>
<evidence type="ECO:0000256" key="3">
    <source>
        <dbReference type="ARBA" id="ARBA00022741"/>
    </source>
</evidence>
<protein>
    <submittedName>
        <fullName evidence="6">ABC transporter, ATP-binding protein</fullName>
    </submittedName>
</protein>
<dbReference type="InterPro" id="IPR017871">
    <property type="entry name" value="ABC_transporter-like_CS"/>
</dbReference>
<evidence type="ECO:0000256" key="2">
    <source>
        <dbReference type="ARBA" id="ARBA00022448"/>
    </source>
</evidence>
<accession>E0DBS5</accession>
<dbReference type="Gene3D" id="3.40.50.300">
    <property type="entry name" value="P-loop containing nucleotide triphosphate hydrolases"/>
    <property type="match status" value="1"/>
</dbReference>
<dbReference type="SUPFAM" id="SSF52540">
    <property type="entry name" value="P-loop containing nucleoside triphosphate hydrolases"/>
    <property type="match status" value="1"/>
</dbReference>
<proteinExistence type="inferred from homology"/>
<reference evidence="6" key="1">
    <citation type="submission" date="2010-08" db="EMBL/GenBank/DDBJ databases">
        <authorList>
            <person name="Harkins D.M."/>
            <person name="Madupu R."/>
            <person name="Durkin A.S."/>
            <person name="Torralba M."/>
            <person name="Methe B."/>
            <person name="Sutton G.G."/>
            <person name="Nelson K.E."/>
        </authorList>
    </citation>
    <scope>NUCLEOTIDE SEQUENCE [LARGE SCALE GENOMIC DNA]</scope>
    <source>
        <strain evidence="6">ATCC 14266</strain>
    </source>
</reference>
<dbReference type="PROSITE" id="PS00211">
    <property type="entry name" value="ABC_TRANSPORTER_1"/>
    <property type="match status" value="1"/>
</dbReference>
<dbReference type="SMART" id="SM00382">
    <property type="entry name" value="AAA"/>
    <property type="match status" value="1"/>
</dbReference>
<keyword evidence="3" id="KW-0547">Nucleotide-binding</keyword>
<dbReference type="CDD" id="cd03235">
    <property type="entry name" value="ABC_Metallic_Cations"/>
    <property type="match status" value="1"/>
</dbReference>
<dbReference type="AlphaFoldDB" id="E0DBS5"/>